<dbReference type="GO" id="GO:0032259">
    <property type="term" value="P:methylation"/>
    <property type="evidence" value="ECO:0007669"/>
    <property type="project" value="UniProtKB-KW"/>
</dbReference>
<dbReference type="InterPro" id="IPR029063">
    <property type="entry name" value="SAM-dependent_MTases_sf"/>
</dbReference>
<evidence type="ECO:0000259" key="2">
    <source>
        <dbReference type="Pfam" id="PF13649"/>
    </source>
</evidence>
<sequence length="224" mass="23943">MTATFWDAHAAARLTQGPVIPLDPPPRMEWTQRPGIGPGTEIIGEDLTGRRIVELGCGAGHNTAHLTAAGAAVVGVDRSAGQIRRAVAHYGHTGAQFRHADALPYLTRASQGLDVIFSVFGAIGTSEPTRLLSACARSLTHHGILAFCLPHPQRTGAIPAYPRTRDTATLQDGRTHLIEHWDMAPVAWTSALNQAGLTVSGVYHLHAPADARWPTTLLITARKL</sequence>
<protein>
    <submittedName>
        <fullName evidence="3">Class I SAM-dependent methyltransferase</fullName>
    </submittedName>
</protein>
<evidence type="ECO:0000313" key="3">
    <source>
        <dbReference type="EMBL" id="MBO3741751.1"/>
    </source>
</evidence>
<feature type="domain" description="Methyltransferase" evidence="2">
    <location>
        <begin position="52"/>
        <end position="143"/>
    </location>
</feature>
<accession>A0ABS3UT35</accession>
<dbReference type="Proteomes" id="UP000679690">
    <property type="component" value="Unassembled WGS sequence"/>
</dbReference>
<comment type="caution">
    <text evidence="3">The sequence shown here is derived from an EMBL/GenBank/DDBJ whole genome shotgun (WGS) entry which is preliminary data.</text>
</comment>
<name>A0ABS3UT35_9ACTN</name>
<keyword evidence="3" id="KW-0489">Methyltransferase</keyword>
<dbReference type="InterPro" id="IPR041698">
    <property type="entry name" value="Methyltransf_25"/>
</dbReference>
<evidence type="ECO:0000256" key="1">
    <source>
        <dbReference type="ARBA" id="ARBA00022679"/>
    </source>
</evidence>
<dbReference type="RefSeq" id="WP_208470896.1">
    <property type="nucleotide sequence ID" value="NZ_JAGFNS010000023.1"/>
</dbReference>
<dbReference type="Pfam" id="PF13649">
    <property type="entry name" value="Methyltransf_25"/>
    <property type="match status" value="1"/>
</dbReference>
<dbReference type="SUPFAM" id="SSF53335">
    <property type="entry name" value="S-adenosyl-L-methionine-dependent methyltransferases"/>
    <property type="match status" value="1"/>
</dbReference>
<keyword evidence="4" id="KW-1185">Reference proteome</keyword>
<evidence type="ECO:0000313" key="4">
    <source>
        <dbReference type="Proteomes" id="UP000679690"/>
    </source>
</evidence>
<gene>
    <name evidence="3" type="ORF">J5X75_30005</name>
</gene>
<keyword evidence="1" id="KW-0808">Transferase</keyword>
<organism evidence="3 4">
    <name type="scientific">Actinoplanes flavus</name>
    <dbReference type="NCBI Taxonomy" id="2820290"/>
    <lineage>
        <taxon>Bacteria</taxon>
        <taxon>Bacillati</taxon>
        <taxon>Actinomycetota</taxon>
        <taxon>Actinomycetes</taxon>
        <taxon>Micromonosporales</taxon>
        <taxon>Micromonosporaceae</taxon>
        <taxon>Actinoplanes</taxon>
    </lineage>
</organism>
<dbReference type="CDD" id="cd02440">
    <property type="entry name" value="AdoMet_MTases"/>
    <property type="match status" value="1"/>
</dbReference>
<dbReference type="PANTHER" id="PTHR43861">
    <property type="entry name" value="TRANS-ACONITATE 2-METHYLTRANSFERASE-RELATED"/>
    <property type="match status" value="1"/>
</dbReference>
<dbReference type="GO" id="GO:0008168">
    <property type="term" value="F:methyltransferase activity"/>
    <property type="evidence" value="ECO:0007669"/>
    <property type="project" value="UniProtKB-KW"/>
</dbReference>
<proteinExistence type="predicted"/>
<dbReference type="Gene3D" id="3.40.50.150">
    <property type="entry name" value="Vaccinia Virus protein VP39"/>
    <property type="match status" value="1"/>
</dbReference>
<dbReference type="EMBL" id="JAGFNS010000023">
    <property type="protein sequence ID" value="MBO3741751.1"/>
    <property type="molecule type" value="Genomic_DNA"/>
</dbReference>
<reference evidence="3 4" key="1">
    <citation type="submission" date="2021-03" db="EMBL/GenBank/DDBJ databases">
        <title>Actinoplanes flavus sp. nov., a novel actinomycete isolated from Coconut Palm rhizosphere soil.</title>
        <authorList>
            <person name="Luo X."/>
        </authorList>
    </citation>
    <scope>NUCLEOTIDE SEQUENCE [LARGE SCALE GENOMIC DNA]</scope>
    <source>
        <strain evidence="3 4">NEAU-H7</strain>
    </source>
</reference>